<evidence type="ECO:0000313" key="7">
    <source>
        <dbReference type="Proteomes" id="UP000075260"/>
    </source>
</evidence>
<gene>
    <name evidence="6" type="ORF">BE15_44075</name>
</gene>
<dbReference type="OrthoDB" id="9809450at2"/>
<keyword evidence="4 6" id="KW-0067">ATP-binding</keyword>
<dbReference type="Pfam" id="PF00005">
    <property type="entry name" value="ABC_tran"/>
    <property type="match status" value="1"/>
</dbReference>
<evidence type="ECO:0000259" key="5">
    <source>
        <dbReference type="PROSITE" id="PS50893"/>
    </source>
</evidence>
<name>A0A150QK35_SORCE</name>
<dbReference type="SMART" id="SM00382">
    <property type="entry name" value="AAA"/>
    <property type="match status" value="1"/>
</dbReference>
<dbReference type="InterPro" id="IPR027417">
    <property type="entry name" value="P-loop_NTPase"/>
</dbReference>
<comment type="similarity">
    <text evidence="1">Belongs to the ABC transporter superfamily.</text>
</comment>
<evidence type="ECO:0000256" key="3">
    <source>
        <dbReference type="ARBA" id="ARBA00022741"/>
    </source>
</evidence>
<feature type="domain" description="ABC transporter" evidence="5">
    <location>
        <begin position="2"/>
        <end position="236"/>
    </location>
</feature>
<dbReference type="FunFam" id="3.40.50.300:FF:000425">
    <property type="entry name" value="Probable ABC transporter, ATP-binding subunit"/>
    <property type="match status" value="1"/>
</dbReference>
<evidence type="ECO:0000256" key="4">
    <source>
        <dbReference type="ARBA" id="ARBA00022840"/>
    </source>
</evidence>
<dbReference type="Proteomes" id="UP000075260">
    <property type="component" value="Unassembled WGS sequence"/>
</dbReference>
<accession>A0A150QK35</accession>
<dbReference type="PROSITE" id="PS50893">
    <property type="entry name" value="ABC_TRANSPORTER_2"/>
    <property type="match status" value="1"/>
</dbReference>
<keyword evidence="3" id="KW-0547">Nucleotide-binding</keyword>
<evidence type="ECO:0000313" key="6">
    <source>
        <dbReference type="EMBL" id="KYF68056.1"/>
    </source>
</evidence>
<dbReference type="PANTHER" id="PTHR43117:SF4">
    <property type="entry name" value="OSMOPROTECTANT IMPORT ATP-BINDING PROTEIN OSMV"/>
    <property type="match status" value="1"/>
</dbReference>
<proteinExistence type="inferred from homology"/>
<reference evidence="6 7" key="1">
    <citation type="submission" date="2014-02" db="EMBL/GenBank/DDBJ databases">
        <title>The small core and large imbalanced accessory genome model reveals a collaborative survival strategy of Sorangium cellulosum strains in nature.</title>
        <authorList>
            <person name="Han K."/>
            <person name="Peng R."/>
            <person name="Blom J."/>
            <person name="Li Y.-Z."/>
        </authorList>
    </citation>
    <scope>NUCLEOTIDE SEQUENCE [LARGE SCALE GENOMIC DNA]</scope>
    <source>
        <strain evidence="6 7">So0008-312</strain>
    </source>
</reference>
<dbReference type="InterPro" id="IPR017871">
    <property type="entry name" value="ABC_transporter-like_CS"/>
</dbReference>
<dbReference type="Gene3D" id="3.40.50.300">
    <property type="entry name" value="P-loop containing nucleotide triphosphate hydrolases"/>
    <property type="match status" value="1"/>
</dbReference>
<dbReference type="GO" id="GO:0005524">
    <property type="term" value="F:ATP binding"/>
    <property type="evidence" value="ECO:0007669"/>
    <property type="project" value="UniProtKB-KW"/>
</dbReference>
<dbReference type="RefSeq" id="WP_061609371.1">
    <property type="nucleotide sequence ID" value="NZ_CP162579.1"/>
</dbReference>
<dbReference type="GO" id="GO:0016887">
    <property type="term" value="F:ATP hydrolysis activity"/>
    <property type="evidence" value="ECO:0007669"/>
    <property type="project" value="InterPro"/>
</dbReference>
<protein>
    <submittedName>
        <fullName evidence="6">Glycine/betaine ABC transporter ATP-binding protein</fullName>
    </submittedName>
</protein>
<sequence>MIELDKVTKRYADTIAVDEVSLRVEEGELLVLLGGSGSGKTTTLKMVNRLIEPTSGAIRIGGQDVTHEPPHALRRRIGYVFQRLGLFPHLTVAENIGVTPSLLGWDAARIRARVDALLELCELDPAAVRDRRPAELSGGQQQRVGVARALAAEPRVMLLDEPFGALDPLTRDRLQQSFLAIRRRLGLTAIFVTHDMVEALLLGDRIAVMQGGRLAQVGTPRELMTAPADEYVSQLIGTPKRQAGLIDALLPEGERAA</sequence>
<dbReference type="AlphaFoldDB" id="A0A150QK35"/>
<dbReference type="SUPFAM" id="SSF52540">
    <property type="entry name" value="P-loop containing nucleoside triphosphate hydrolases"/>
    <property type="match status" value="1"/>
</dbReference>
<dbReference type="EMBL" id="JEMA01000595">
    <property type="protein sequence ID" value="KYF68056.1"/>
    <property type="molecule type" value="Genomic_DNA"/>
</dbReference>
<dbReference type="GO" id="GO:0015697">
    <property type="term" value="P:quaternary ammonium group transport"/>
    <property type="evidence" value="ECO:0007669"/>
    <property type="project" value="UniProtKB-ARBA"/>
</dbReference>
<dbReference type="InterPro" id="IPR003439">
    <property type="entry name" value="ABC_transporter-like_ATP-bd"/>
</dbReference>
<organism evidence="6 7">
    <name type="scientific">Sorangium cellulosum</name>
    <name type="common">Polyangium cellulosum</name>
    <dbReference type="NCBI Taxonomy" id="56"/>
    <lineage>
        <taxon>Bacteria</taxon>
        <taxon>Pseudomonadati</taxon>
        <taxon>Myxococcota</taxon>
        <taxon>Polyangia</taxon>
        <taxon>Polyangiales</taxon>
        <taxon>Polyangiaceae</taxon>
        <taxon>Sorangium</taxon>
    </lineage>
</organism>
<dbReference type="PANTHER" id="PTHR43117">
    <property type="entry name" value="OSMOPROTECTANT IMPORT ATP-BINDING PROTEIN OSMV"/>
    <property type="match status" value="1"/>
</dbReference>
<comment type="caution">
    <text evidence="6">The sequence shown here is derived from an EMBL/GenBank/DDBJ whole genome shotgun (WGS) entry which is preliminary data.</text>
</comment>
<dbReference type="InterPro" id="IPR003593">
    <property type="entry name" value="AAA+_ATPase"/>
</dbReference>
<evidence type="ECO:0000256" key="2">
    <source>
        <dbReference type="ARBA" id="ARBA00022448"/>
    </source>
</evidence>
<keyword evidence="2" id="KW-0813">Transport</keyword>
<dbReference type="PROSITE" id="PS00211">
    <property type="entry name" value="ABC_TRANSPORTER_1"/>
    <property type="match status" value="1"/>
</dbReference>
<evidence type="ECO:0000256" key="1">
    <source>
        <dbReference type="ARBA" id="ARBA00005417"/>
    </source>
</evidence>